<dbReference type="KEGG" id="lmd:METH_14450"/>
<dbReference type="PANTHER" id="PTHR30419:SF8">
    <property type="entry name" value="NITROGEN ASSIMILATION TRANSCRIPTIONAL ACTIVATOR-RELATED"/>
    <property type="match status" value="1"/>
</dbReference>
<dbReference type="PATRIC" id="fig|999552.6.peg.2892"/>
<keyword evidence="7" id="KW-1185">Reference proteome</keyword>
<dbReference type="STRING" id="999552.METH_14450"/>
<dbReference type="InterPro" id="IPR005119">
    <property type="entry name" value="LysR_subst-bd"/>
</dbReference>
<dbReference type="InterPro" id="IPR050950">
    <property type="entry name" value="HTH-type_LysR_regulators"/>
</dbReference>
<dbReference type="InterPro" id="IPR012787">
    <property type="entry name" value="TF_PcaQ"/>
</dbReference>
<evidence type="ECO:0000313" key="7">
    <source>
        <dbReference type="Proteomes" id="UP000018780"/>
    </source>
</evidence>
<comment type="similarity">
    <text evidence="1">Belongs to the LysR transcriptional regulatory family.</text>
</comment>
<dbReference type="GO" id="GO:0019619">
    <property type="term" value="P:3,4-dihydroxybenzoate catabolic process"/>
    <property type="evidence" value="ECO:0007669"/>
    <property type="project" value="InterPro"/>
</dbReference>
<name>V9VVK1_9RHOB</name>
<dbReference type="SUPFAM" id="SSF46785">
    <property type="entry name" value="Winged helix' DNA-binding domain"/>
    <property type="match status" value="1"/>
</dbReference>
<dbReference type="InterPro" id="IPR000847">
    <property type="entry name" value="LysR_HTH_N"/>
</dbReference>
<evidence type="ECO:0000313" key="6">
    <source>
        <dbReference type="EMBL" id="AHD01734.1"/>
    </source>
</evidence>
<gene>
    <name evidence="6" type="ORF">METH_14450</name>
</gene>
<dbReference type="GO" id="GO:0045893">
    <property type="term" value="P:positive regulation of DNA-templated transcription"/>
    <property type="evidence" value="ECO:0007669"/>
    <property type="project" value="InterPro"/>
</dbReference>
<keyword evidence="4" id="KW-0804">Transcription</keyword>
<dbReference type="PROSITE" id="PS50931">
    <property type="entry name" value="HTH_LYSR"/>
    <property type="match status" value="1"/>
</dbReference>
<dbReference type="GO" id="GO:0003700">
    <property type="term" value="F:DNA-binding transcription factor activity"/>
    <property type="evidence" value="ECO:0007669"/>
    <property type="project" value="InterPro"/>
</dbReference>
<evidence type="ECO:0000256" key="2">
    <source>
        <dbReference type="ARBA" id="ARBA00023015"/>
    </source>
</evidence>
<accession>V9VVK1</accession>
<dbReference type="Gene3D" id="1.10.10.10">
    <property type="entry name" value="Winged helix-like DNA-binding domain superfamily/Winged helix DNA-binding domain"/>
    <property type="match status" value="1"/>
</dbReference>
<evidence type="ECO:0000256" key="3">
    <source>
        <dbReference type="ARBA" id="ARBA00023125"/>
    </source>
</evidence>
<dbReference type="AlphaFoldDB" id="V9VVK1"/>
<reference evidence="6 7" key="1">
    <citation type="submission" date="2013-09" db="EMBL/GenBank/DDBJ databases">
        <authorList>
            <consortium name="DOE Joint Genome Institute"/>
            <person name="Klenk H.-P."/>
            <person name="Huntemann M."/>
            <person name="Han J."/>
            <person name="Chen A."/>
            <person name="Kyrpides N."/>
            <person name="Mavromatis K."/>
            <person name="Markowitz V."/>
            <person name="Palaniappan K."/>
            <person name="Ivanova N."/>
            <person name="Schaumberg A."/>
            <person name="Pati A."/>
            <person name="Liolios K."/>
            <person name="Nordberg H.P."/>
            <person name="Cantor M.N."/>
            <person name="Hua S.X."/>
            <person name="Woyke T."/>
        </authorList>
    </citation>
    <scope>NUCLEOTIDE SEQUENCE [LARGE SCALE GENOMIC DNA]</scope>
    <source>
        <strain evidence="6 7">DSM 14336</strain>
    </source>
</reference>
<dbReference type="EMBL" id="CP006773">
    <property type="protein sequence ID" value="AHD01734.1"/>
    <property type="molecule type" value="Genomic_DNA"/>
</dbReference>
<dbReference type="RefSeq" id="WP_024091097.1">
    <property type="nucleotide sequence ID" value="NC_023135.1"/>
</dbReference>
<keyword evidence="3" id="KW-0238">DNA-binding</keyword>
<organism evidence="6 7">
    <name type="scientific">Leisingera methylohalidivorans DSM 14336</name>
    <dbReference type="NCBI Taxonomy" id="999552"/>
    <lineage>
        <taxon>Bacteria</taxon>
        <taxon>Pseudomonadati</taxon>
        <taxon>Pseudomonadota</taxon>
        <taxon>Alphaproteobacteria</taxon>
        <taxon>Rhodobacterales</taxon>
        <taxon>Roseobacteraceae</taxon>
        <taxon>Leisingera</taxon>
    </lineage>
</organism>
<dbReference type="Pfam" id="PF03466">
    <property type="entry name" value="LysR_substrate"/>
    <property type="match status" value="1"/>
</dbReference>
<dbReference type="SUPFAM" id="SSF53850">
    <property type="entry name" value="Periplasmic binding protein-like II"/>
    <property type="match status" value="1"/>
</dbReference>
<dbReference type="InterPro" id="IPR036388">
    <property type="entry name" value="WH-like_DNA-bd_sf"/>
</dbReference>
<evidence type="ECO:0000256" key="1">
    <source>
        <dbReference type="ARBA" id="ARBA00009437"/>
    </source>
</evidence>
<dbReference type="PANTHER" id="PTHR30419">
    <property type="entry name" value="HTH-TYPE TRANSCRIPTIONAL REGULATOR YBHD"/>
    <property type="match status" value="1"/>
</dbReference>
<feature type="domain" description="HTH lysR-type" evidence="5">
    <location>
        <begin position="7"/>
        <end position="64"/>
    </location>
</feature>
<dbReference type="OrthoDB" id="9814165at2"/>
<dbReference type="PRINTS" id="PR00039">
    <property type="entry name" value="HTHLYSR"/>
</dbReference>
<dbReference type="GO" id="GO:0003677">
    <property type="term" value="F:DNA binding"/>
    <property type="evidence" value="ECO:0007669"/>
    <property type="project" value="UniProtKB-KW"/>
</dbReference>
<protein>
    <submittedName>
        <fullName evidence="6">LysR family transcriptional regulator</fullName>
    </submittedName>
</protein>
<proteinExistence type="inferred from homology"/>
<dbReference type="InterPro" id="IPR036390">
    <property type="entry name" value="WH_DNA-bd_sf"/>
</dbReference>
<dbReference type="Pfam" id="PF00126">
    <property type="entry name" value="HTH_1"/>
    <property type="match status" value="1"/>
</dbReference>
<dbReference type="HOGENOM" id="CLU_039613_6_0_5"/>
<keyword evidence="2" id="KW-0805">Transcription regulation</keyword>
<evidence type="ECO:0000256" key="4">
    <source>
        <dbReference type="ARBA" id="ARBA00023163"/>
    </source>
</evidence>
<dbReference type="Gene3D" id="3.40.190.10">
    <property type="entry name" value="Periplasmic binding protein-like II"/>
    <property type="match status" value="2"/>
</dbReference>
<dbReference type="Proteomes" id="UP000018780">
    <property type="component" value="Chromosome"/>
</dbReference>
<evidence type="ECO:0000259" key="5">
    <source>
        <dbReference type="PROSITE" id="PS50931"/>
    </source>
</evidence>
<sequence length="309" mass="33219">MLLSSSLKLRHLEVFVEVARKMSVTQAAGALGMTQPAVTRALRELEEVCGKPLVEKHGRGIRLSGYGELFRDHAGRSLALARDGVALLRGLDEADGPLVAIGALPTVAADLVPDTLARLHGCSGTPGRFRVMSGDNQYLIDQLRRGGLDLVVGRMPAPETMAGVEFDPLYRERVAAVVARDHPLAGAGHVPTSAFEDYPVLMPSEGSIIRPLVERVFLEQGLPLPRFPIETVSSTFGRRFVLAHRAIWIISQGVVRPELEAGSMAVLPLNTDSTLGPVGLCVRREHQLSAAAQRFCAALRKACTAQGLT</sequence>
<dbReference type="GO" id="GO:0005829">
    <property type="term" value="C:cytosol"/>
    <property type="evidence" value="ECO:0007669"/>
    <property type="project" value="TreeGrafter"/>
</dbReference>
<dbReference type="NCBIfam" id="TIGR02424">
    <property type="entry name" value="TF_pcaQ"/>
    <property type="match status" value="1"/>
</dbReference>